<dbReference type="AlphaFoldDB" id="A0A7S0KIZ2"/>
<reference evidence="2" key="1">
    <citation type="submission" date="2021-01" db="EMBL/GenBank/DDBJ databases">
        <authorList>
            <person name="Corre E."/>
            <person name="Pelletier E."/>
            <person name="Niang G."/>
            <person name="Scheremetjew M."/>
            <person name="Finn R."/>
            <person name="Kale V."/>
            <person name="Holt S."/>
            <person name="Cochrane G."/>
            <person name="Meng A."/>
            <person name="Brown T."/>
            <person name="Cohen L."/>
        </authorList>
    </citation>
    <scope>NUCLEOTIDE SEQUENCE</scope>
    <source>
        <strain evidence="2">CCMP494</strain>
    </source>
</reference>
<feature type="region of interest" description="Disordered" evidence="1">
    <location>
        <begin position="48"/>
        <end position="117"/>
    </location>
</feature>
<feature type="region of interest" description="Disordered" evidence="1">
    <location>
        <begin position="1"/>
        <end position="36"/>
    </location>
</feature>
<protein>
    <submittedName>
        <fullName evidence="2">Uncharacterized protein</fullName>
    </submittedName>
</protein>
<dbReference type="EMBL" id="HBEV01005164">
    <property type="protein sequence ID" value="CAD8583201.1"/>
    <property type="molecule type" value="Transcribed_RNA"/>
</dbReference>
<accession>A0A7S0KIZ2</accession>
<feature type="compositionally biased region" description="Gly residues" evidence="1">
    <location>
        <begin position="60"/>
        <end position="84"/>
    </location>
</feature>
<name>A0A7S0KIZ2_MICPS</name>
<evidence type="ECO:0000256" key="1">
    <source>
        <dbReference type="SAM" id="MobiDB-lite"/>
    </source>
</evidence>
<proteinExistence type="predicted"/>
<evidence type="ECO:0000313" key="2">
    <source>
        <dbReference type="EMBL" id="CAD8583201.1"/>
    </source>
</evidence>
<organism evidence="2">
    <name type="scientific">Micromonas pusilla</name>
    <name type="common">Picoplanktonic green alga</name>
    <name type="synonym">Chromulina pusilla</name>
    <dbReference type="NCBI Taxonomy" id="38833"/>
    <lineage>
        <taxon>Eukaryota</taxon>
        <taxon>Viridiplantae</taxon>
        <taxon>Chlorophyta</taxon>
        <taxon>Mamiellophyceae</taxon>
        <taxon>Mamiellales</taxon>
        <taxon>Mamiellaceae</taxon>
        <taxon>Micromonas</taxon>
    </lineage>
</organism>
<gene>
    <name evidence="2" type="ORF">MSP1404_LOCUS3934</name>
</gene>
<sequence length="117" mass="12091">MGEVWDEPAGGLVDPRRAHALKMRSGPGEGPGGRPRFAELVLSMFVDDFITGPDDSSTRGGEGGGDSPGGDSPGGPGAGAGGGTRLERLGTRVAMWTDGPRRRSGLRIRTDLPGYDE</sequence>